<keyword evidence="5" id="KW-0063">Aspartyl esterase</keyword>
<dbReference type="EC" id="3.1.1.11" evidence="3"/>
<dbReference type="EnsemblPlants" id="Pp3c8_1680V3.2">
    <property type="protein sequence ID" value="Pp3c8_1680V3.2"/>
    <property type="gene ID" value="Pp3c8_1680"/>
</dbReference>
<proteinExistence type="inferred from homology"/>
<dbReference type="Gene3D" id="2.160.20.10">
    <property type="entry name" value="Single-stranded right-handed beta-helix, Pectin lyase-like"/>
    <property type="match status" value="1"/>
</dbReference>
<feature type="compositionally biased region" description="Pro residues" evidence="6">
    <location>
        <begin position="216"/>
        <end position="229"/>
    </location>
</feature>
<dbReference type="AlphaFoldDB" id="A0A2K1K5R1"/>
<dbReference type="EnsemblPlants" id="Pp3c8_1680V3.1">
    <property type="protein sequence ID" value="Pp3c8_1680V3.1"/>
    <property type="gene ID" value="Pp3c8_1680"/>
</dbReference>
<reference evidence="8 10" key="2">
    <citation type="journal article" date="2018" name="Plant J.">
        <title>The Physcomitrella patens chromosome-scale assembly reveals moss genome structure and evolution.</title>
        <authorList>
            <person name="Lang D."/>
            <person name="Ullrich K.K."/>
            <person name="Murat F."/>
            <person name="Fuchs J."/>
            <person name="Jenkins J."/>
            <person name="Haas F.B."/>
            <person name="Piednoel M."/>
            <person name="Gundlach H."/>
            <person name="Van Bel M."/>
            <person name="Meyberg R."/>
            <person name="Vives C."/>
            <person name="Morata J."/>
            <person name="Symeonidi A."/>
            <person name="Hiss M."/>
            <person name="Muchero W."/>
            <person name="Kamisugi Y."/>
            <person name="Saleh O."/>
            <person name="Blanc G."/>
            <person name="Decker E.L."/>
            <person name="van Gessel N."/>
            <person name="Grimwood J."/>
            <person name="Hayes R.D."/>
            <person name="Graham S.W."/>
            <person name="Gunter L.E."/>
            <person name="McDaniel S.F."/>
            <person name="Hoernstein S.N.W."/>
            <person name="Larsson A."/>
            <person name="Li F.W."/>
            <person name="Perroud P.F."/>
            <person name="Phillips J."/>
            <person name="Ranjan P."/>
            <person name="Rokshar D.S."/>
            <person name="Rothfels C.J."/>
            <person name="Schneider L."/>
            <person name="Shu S."/>
            <person name="Stevenson D.W."/>
            <person name="Thummler F."/>
            <person name="Tillich M."/>
            <person name="Villarreal Aguilar J.C."/>
            <person name="Widiez T."/>
            <person name="Wong G.K."/>
            <person name="Wymore A."/>
            <person name="Zhang Y."/>
            <person name="Zimmer A.D."/>
            <person name="Quatrano R.S."/>
            <person name="Mayer K.F.X."/>
            <person name="Goodstein D."/>
            <person name="Casacuberta J.M."/>
            <person name="Vandepoele K."/>
            <person name="Reski R."/>
            <person name="Cuming A.C."/>
            <person name="Tuskan G.A."/>
            <person name="Maumus F."/>
            <person name="Salse J."/>
            <person name="Schmutz J."/>
            <person name="Rensing S.A."/>
        </authorList>
    </citation>
    <scope>NUCLEOTIDE SEQUENCE [LARGE SCALE GENOMIC DNA]</scope>
    <source>
        <strain evidence="9 10">cv. Gransden 2004</strain>
    </source>
</reference>
<evidence type="ECO:0000256" key="4">
    <source>
        <dbReference type="ARBA" id="ARBA00022801"/>
    </source>
</evidence>
<evidence type="ECO:0000313" key="10">
    <source>
        <dbReference type="Proteomes" id="UP000006727"/>
    </source>
</evidence>
<dbReference type="SUPFAM" id="SSF51126">
    <property type="entry name" value="Pectin lyase-like"/>
    <property type="match status" value="1"/>
</dbReference>
<gene>
    <name evidence="9" type="primary">LOC112285704</name>
    <name evidence="8" type="ORF">PHYPA_011017</name>
</gene>
<dbReference type="InterPro" id="IPR000070">
    <property type="entry name" value="Pectinesterase_cat"/>
</dbReference>
<organism evidence="8">
    <name type="scientific">Physcomitrium patens</name>
    <name type="common">Spreading-leaved earth moss</name>
    <name type="synonym">Physcomitrella patens</name>
    <dbReference type="NCBI Taxonomy" id="3218"/>
    <lineage>
        <taxon>Eukaryota</taxon>
        <taxon>Viridiplantae</taxon>
        <taxon>Streptophyta</taxon>
        <taxon>Embryophyta</taxon>
        <taxon>Bryophyta</taxon>
        <taxon>Bryophytina</taxon>
        <taxon>Bryopsida</taxon>
        <taxon>Funariidae</taxon>
        <taxon>Funariales</taxon>
        <taxon>Funariaceae</taxon>
        <taxon>Physcomitrium</taxon>
    </lineage>
</organism>
<evidence type="ECO:0000259" key="7">
    <source>
        <dbReference type="Pfam" id="PF01095"/>
    </source>
</evidence>
<dbReference type="PANTHER" id="PTHR31321">
    <property type="entry name" value="ACYL-COA THIOESTER HYDROLASE YBHC-RELATED"/>
    <property type="match status" value="1"/>
</dbReference>
<sequence>MTENITRISNSKYVNRAVIVMVLICMMDRCHGQSWWSWGSSPPPPSALTDSSTAAAPSISSASAPVTSPSISFPSFGAIPPSSSSADLLTSAPPSPSMSFSSFGAIPPSSSSADLFSAPPSPSMSFSSFGAIPPSSSSADLFSAPPSPSMSFSSFGATPPSSSSADLSTAAPPSPTFSTITASPPSLSSWTSSPPSQSTPTSPATPPSPTFSVPSSPAPPPSTAPPPRPTNSTTLFVMSTSFSFGFETIYTSVQDAIDAVPENNTELYTIEIFSGTYLEKVSIPATKPFITLQGAGRNTTIISYNDTANSTNSTVKSSTFSVFAANFTARNVTFQNSAPHASAGETGAQAVAMRVDGDMAAFYGCGFISSQDTICDEAGRHYFRDCYIEGNIDIIWGNGQSLYEYTQIQSTAIKNTGSITAQGRNSDNETTGFSFVGGSITGTGKNILGRAYGLYSRVFFIDTYMEDIINPVGWSNWPTSNVSKGSRRLLDNSTVRHEQYGEYGNTGPGANLTGRVSWMLNLSEAEVANLTSLSFIDGTLWLSSET</sequence>
<reference evidence="9" key="3">
    <citation type="submission" date="2020-12" db="UniProtKB">
        <authorList>
            <consortium name="EnsemblPlants"/>
        </authorList>
    </citation>
    <scope>IDENTIFICATION</scope>
</reference>
<accession>A0A2K1K5R1</accession>
<dbReference type="EMBL" id="ABEU02000008">
    <property type="protein sequence ID" value="PNR49121.1"/>
    <property type="molecule type" value="Genomic_DNA"/>
</dbReference>
<dbReference type="GO" id="GO:0030599">
    <property type="term" value="F:pectinesterase activity"/>
    <property type="evidence" value="ECO:0000318"/>
    <property type="project" value="GO_Central"/>
</dbReference>
<feature type="domain" description="Pectinesterase catalytic" evidence="7">
    <location>
        <begin position="250"/>
        <end position="538"/>
    </location>
</feature>
<dbReference type="Gramene" id="Pp3c8_1680V3.1">
    <property type="protein sequence ID" value="Pp3c8_1680V3.1"/>
    <property type="gene ID" value="Pp3c8_1680"/>
</dbReference>
<dbReference type="RefSeq" id="XP_024382487.1">
    <property type="nucleotide sequence ID" value="XM_024526719.2"/>
</dbReference>
<dbReference type="Proteomes" id="UP000006727">
    <property type="component" value="Chromosome 8"/>
</dbReference>
<dbReference type="GO" id="GO:0045490">
    <property type="term" value="P:pectin catabolic process"/>
    <property type="evidence" value="ECO:0000318"/>
    <property type="project" value="GO_Central"/>
</dbReference>
<evidence type="ECO:0000256" key="5">
    <source>
        <dbReference type="ARBA" id="ARBA00023085"/>
    </source>
</evidence>
<dbReference type="InterPro" id="IPR012334">
    <property type="entry name" value="Pectin_lyas_fold"/>
</dbReference>
<evidence type="ECO:0000313" key="9">
    <source>
        <dbReference type="EnsemblPlants" id="Pp3c8_1680V3.1"/>
    </source>
</evidence>
<dbReference type="UniPathway" id="UPA00545">
    <property type="reaction ID" value="UER00823"/>
</dbReference>
<evidence type="ECO:0000256" key="6">
    <source>
        <dbReference type="SAM" id="MobiDB-lite"/>
    </source>
</evidence>
<dbReference type="OrthoDB" id="1546079at2759"/>
<dbReference type="STRING" id="3218.A0A2K1K5R1"/>
<evidence type="ECO:0000256" key="1">
    <source>
        <dbReference type="ARBA" id="ARBA00005184"/>
    </source>
</evidence>
<dbReference type="GO" id="GO:0042545">
    <property type="term" value="P:cell wall modification"/>
    <property type="evidence" value="ECO:0007669"/>
    <property type="project" value="InterPro"/>
</dbReference>
<comment type="pathway">
    <text evidence="1">Glycan metabolism; pectin degradation; 2-dehydro-3-deoxy-D-gluconate from pectin: step 1/5.</text>
</comment>
<reference evidence="8 10" key="1">
    <citation type="journal article" date="2008" name="Science">
        <title>The Physcomitrella genome reveals evolutionary insights into the conquest of land by plants.</title>
        <authorList>
            <person name="Rensing S."/>
            <person name="Lang D."/>
            <person name="Zimmer A."/>
            <person name="Terry A."/>
            <person name="Salamov A."/>
            <person name="Shapiro H."/>
            <person name="Nishiyama T."/>
            <person name="Perroud P.-F."/>
            <person name="Lindquist E."/>
            <person name="Kamisugi Y."/>
            <person name="Tanahashi T."/>
            <person name="Sakakibara K."/>
            <person name="Fujita T."/>
            <person name="Oishi K."/>
            <person name="Shin-I T."/>
            <person name="Kuroki Y."/>
            <person name="Toyoda A."/>
            <person name="Suzuki Y."/>
            <person name="Hashimoto A."/>
            <person name="Yamaguchi K."/>
            <person name="Sugano A."/>
            <person name="Kohara Y."/>
            <person name="Fujiyama A."/>
            <person name="Anterola A."/>
            <person name="Aoki S."/>
            <person name="Ashton N."/>
            <person name="Barbazuk W.B."/>
            <person name="Barker E."/>
            <person name="Bennetzen J."/>
            <person name="Bezanilla M."/>
            <person name="Blankenship R."/>
            <person name="Cho S.H."/>
            <person name="Dutcher S."/>
            <person name="Estelle M."/>
            <person name="Fawcett J.A."/>
            <person name="Gundlach H."/>
            <person name="Hanada K."/>
            <person name="Heyl A."/>
            <person name="Hicks K.A."/>
            <person name="Hugh J."/>
            <person name="Lohr M."/>
            <person name="Mayer K."/>
            <person name="Melkozernov A."/>
            <person name="Murata T."/>
            <person name="Nelson D."/>
            <person name="Pils B."/>
            <person name="Prigge M."/>
            <person name="Reiss B."/>
            <person name="Renner T."/>
            <person name="Rombauts S."/>
            <person name="Rushton P."/>
            <person name="Sanderfoot A."/>
            <person name="Schween G."/>
            <person name="Shiu S.-H."/>
            <person name="Stueber K."/>
            <person name="Theodoulou F.L."/>
            <person name="Tu H."/>
            <person name="Van de Peer Y."/>
            <person name="Verrier P.J."/>
            <person name="Waters E."/>
            <person name="Wood A."/>
            <person name="Yang L."/>
            <person name="Cove D."/>
            <person name="Cuming A."/>
            <person name="Hasebe M."/>
            <person name="Lucas S."/>
            <person name="Mishler D.B."/>
            <person name="Reski R."/>
            <person name="Grigoriev I."/>
            <person name="Quatrano R.S."/>
            <person name="Boore J.L."/>
        </authorList>
    </citation>
    <scope>NUCLEOTIDE SEQUENCE [LARGE SCALE GENOMIC DNA]</scope>
    <source>
        <strain evidence="9 10">cv. Gransden 2004</strain>
    </source>
</reference>
<feature type="compositionally biased region" description="Low complexity" evidence="6">
    <location>
        <begin position="149"/>
        <end position="165"/>
    </location>
</feature>
<evidence type="ECO:0000313" key="8">
    <source>
        <dbReference type="EMBL" id="PNR49121.1"/>
    </source>
</evidence>
<feature type="region of interest" description="Disordered" evidence="6">
    <location>
        <begin position="149"/>
        <end position="232"/>
    </location>
</feature>
<comment type="similarity">
    <text evidence="2">Belongs to the pectinesterase family.</text>
</comment>
<name>A0A2K1K5R1_PHYPA</name>
<protein>
    <recommendedName>
        <fullName evidence="3">pectinesterase</fullName>
        <ecNumber evidence="3">3.1.1.11</ecNumber>
    </recommendedName>
</protein>
<evidence type="ECO:0000256" key="2">
    <source>
        <dbReference type="ARBA" id="ARBA00008891"/>
    </source>
</evidence>
<dbReference type="FunFam" id="2.160.20.10:FF:000052">
    <property type="entry name" value="Pectinesterase"/>
    <property type="match status" value="1"/>
</dbReference>
<keyword evidence="10" id="KW-1185">Reference proteome</keyword>
<dbReference type="Gramene" id="Pp3c8_1680V3.2">
    <property type="protein sequence ID" value="Pp3c8_1680V3.2"/>
    <property type="gene ID" value="Pp3c8_1680"/>
</dbReference>
<feature type="compositionally biased region" description="Low complexity" evidence="6">
    <location>
        <begin position="181"/>
        <end position="202"/>
    </location>
</feature>
<dbReference type="PANTHER" id="PTHR31321:SF139">
    <property type="entry name" value="PECTINESTERASE CATALYTIC DOMAIN-CONTAINING PROTEIN"/>
    <property type="match status" value="1"/>
</dbReference>
<dbReference type="Pfam" id="PF01095">
    <property type="entry name" value="Pectinesterase"/>
    <property type="match status" value="1"/>
</dbReference>
<keyword evidence="4" id="KW-0378">Hydrolase</keyword>
<dbReference type="GeneID" id="112285704"/>
<dbReference type="PaxDb" id="3218-PP1S35_51V6.1"/>
<dbReference type="InterPro" id="IPR011050">
    <property type="entry name" value="Pectin_lyase_fold/virulence"/>
</dbReference>
<evidence type="ECO:0000256" key="3">
    <source>
        <dbReference type="ARBA" id="ARBA00013229"/>
    </source>
</evidence>